<dbReference type="InterPro" id="IPR053058">
    <property type="entry name" value="Mulikevirus_tape_measure"/>
</dbReference>
<evidence type="ECO:0000313" key="2">
    <source>
        <dbReference type="EMBL" id="ADY59085.1"/>
    </source>
</evidence>
<feature type="domain" description="Tape measure protein N-terminal" evidence="1">
    <location>
        <begin position="72"/>
        <end position="254"/>
    </location>
</feature>
<organism evidence="2 3">
    <name type="scientific">Rubinisphaera brasiliensis (strain ATCC 49424 / DSM 5305 / JCM 21570 / IAM 15109 / NBRC 103401 / IFAM 1448)</name>
    <name type="common">Planctomyces brasiliensis</name>
    <dbReference type="NCBI Taxonomy" id="756272"/>
    <lineage>
        <taxon>Bacteria</taxon>
        <taxon>Pseudomonadati</taxon>
        <taxon>Planctomycetota</taxon>
        <taxon>Planctomycetia</taxon>
        <taxon>Planctomycetales</taxon>
        <taxon>Planctomycetaceae</taxon>
        <taxon>Rubinisphaera</taxon>
    </lineage>
</organism>
<name>F0SQQ5_RUBBR</name>
<sequence>MPTVGTVRINSVVNNRGLRKGFDEGRSALGSFVGAVTAGSGKVVAGFGAIGLAVQGVKSIFGGITSVVGTPLKLAAEAEQTAVSFSVLTGSVEQGNKTLGELRQFAASTPFQFPEIADSAKKLIAFGISSDAVTGELRKLGDVSAGLGIPMNELADMYGKARVSGRLFGDDMAQWSGRGVNLTAEFAKQFGVAESEVKNLVASGKVNFSHLQTAITDLTSEGGMFTGLMAKQSATLGGVWSTLQDNIGMALTEIGVGIADTFDLTAVTTSITGFVQTTIPVIKSWMQYFKDTFAAFQPIFIQAFNVLSARFTSFYDITASIFGGLMGFVGQFLPTWTTFRDSLLTAMITAEFAFTNWRKISELAVSQVIASVLGFAGEIAHTFTVVIPSYLSYLFDNWQHVLGEIGRVGQLMFGNFANNVVNIITSIPDLLTGKVSFSDLWTPLTDEATLQFKKLPDIPERVMGDMERSMRDNVASLSDELGSSFADMHRQRMGELAGDKPAQIVPELNKPALSTAVDDVKSRLGEALGEIKLADAAGFRTQEARSAILRNQLSVPSETNTQKELNQINKDQLSVQRETLRVMKSQQRQEESVVAI</sequence>
<dbReference type="Pfam" id="PF20155">
    <property type="entry name" value="TMP_3"/>
    <property type="match status" value="1"/>
</dbReference>
<dbReference type="KEGG" id="pbs:Plabr_1474"/>
<evidence type="ECO:0000259" key="1">
    <source>
        <dbReference type="Pfam" id="PF20155"/>
    </source>
</evidence>
<dbReference type="EMBL" id="CP002546">
    <property type="protein sequence ID" value="ADY59085.1"/>
    <property type="molecule type" value="Genomic_DNA"/>
</dbReference>
<dbReference type="Proteomes" id="UP000006860">
    <property type="component" value="Chromosome"/>
</dbReference>
<keyword evidence="3" id="KW-1185">Reference proteome</keyword>
<dbReference type="eggNOG" id="COG3941">
    <property type="taxonomic scope" value="Bacteria"/>
</dbReference>
<protein>
    <submittedName>
        <fullName evidence="2">Phage tape measure protein</fullName>
    </submittedName>
</protein>
<proteinExistence type="predicted"/>
<dbReference type="HOGENOM" id="CLU_474753_0_0_0"/>
<dbReference type="AlphaFoldDB" id="F0SQQ5"/>
<dbReference type="PANTHER" id="PTHR38812:SF2">
    <property type="entry name" value="MU-LIKE PROPHAGE FLUMU PROTEIN GP42"/>
    <property type="match status" value="1"/>
</dbReference>
<reference evidence="3" key="1">
    <citation type="submission" date="2011-02" db="EMBL/GenBank/DDBJ databases">
        <title>The complete genome of Planctomyces brasiliensis DSM 5305.</title>
        <authorList>
            <person name="Lucas S."/>
            <person name="Copeland A."/>
            <person name="Lapidus A."/>
            <person name="Bruce D."/>
            <person name="Goodwin L."/>
            <person name="Pitluck S."/>
            <person name="Kyrpides N."/>
            <person name="Mavromatis K."/>
            <person name="Pagani I."/>
            <person name="Ivanova N."/>
            <person name="Ovchinnikova G."/>
            <person name="Lu M."/>
            <person name="Detter J.C."/>
            <person name="Han C."/>
            <person name="Land M."/>
            <person name="Hauser L."/>
            <person name="Markowitz V."/>
            <person name="Cheng J.-F."/>
            <person name="Hugenholtz P."/>
            <person name="Woyke T."/>
            <person name="Wu D."/>
            <person name="Tindall B."/>
            <person name="Pomrenke H.G."/>
            <person name="Brambilla E."/>
            <person name="Klenk H.-P."/>
            <person name="Eisen J.A."/>
        </authorList>
    </citation>
    <scope>NUCLEOTIDE SEQUENCE [LARGE SCALE GENOMIC DNA]</scope>
    <source>
        <strain evidence="3">ATCC 49424 / DSM 5305 / JCM 21570 / NBRC 103401 / IFAM 1448</strain>
    </source>
</reference>
<dbReference type="STRING" id="756272.Plabr_1474"/>
<dbReference type="PANTHER" id="PTHR38812">
    <property type="entry name" value="MU-LIKE PROPHAGE FLUMU PROTEIN GP42"/>
    <property type="match status" value="1"/>
</dbReference>
<dbReference type="InterPro" id="IPR013491">
    <property type="entry name" value="Tape_meas_N"/>
</dbReference>
<gene>
    <name evidence="2" type="ordered locus">Plabr_1474</name>
</gene>
<accession>F0SQQ5</accession>
<dbReference type="eggNOG" id="COG5412">
    <property type="taxonomic scope" value="Bacteria"/>
</dbReference>
<evidence type="ECO:0000313" key="3">
    <source>
        <dbReference type="Proteomes" id="UP000006860"/>
    </source>
</evidence>